<evidence type="ECO:0000259" key="7">
    <source>
        <dbReference type="Pfam" id="PF02770"/>
    </source>
</evidence>
<dbReference type="FunFam" id="2.40.110.10:FF:000013">
    <property type="entry name" value="Acyl-coenzyme A oxidase 4 peroxisomal"/>
    <property type="match status" value="1"/>
</dbReference>
<keyword evidence="5" id="KW-0560">Oxidoreductase</keyword>
<dbReference type="FunFam" id="1.20.140.10:FF:000021">
    <property type="entry name" value="Acyl-coenzyme A oxidase 4, peroxisomal"/>
    <property type="match status" value="1"/>
</dbReference>
<evidence type="ECO:0000313" key="10">
    <source>
        <dbReference type="Proteomes" id="UP001445335"/>
    </source>
</evidence>
<dbReference type="InterPro" id="IPR006091">
    <property type="entry name" value="Acyl-CoA_Oxase/DH_mid-dom"/>
</dbReference>
<name>A0AAW1QHV5_9CHLO</name>
<protein>
    <recommendedName>
        <fullName evidence="11">Acyl-CoA oxidase</fullName>
    </recommendedName>
</protein>
<dbReference type="GO" id="GO:0003995">
    <property type="term" value="F:acyl-CoA dehydrogenase activity"/>
    <property type="evidence" value="ECO:0007669"/>
    <property type="project" value="InterPro"/>
</dbReference>
<comment type="caution">
    <text evidence="9">The sequence shown here is derived from an EMBL/GenBank/DDBJ whole genome shotgun (WGS) entry which is preliminary data.</text>
</comment>
<dbReference type="InterPro" id="IPR006089">
    <property type="entry name" value="Acyl-CoA_DH_CS"/>
</dbReference>
<dbReference type="PANTHER" id="PTHR43188">
    <property type="entry name" value="ACYL-COENZYME A OXIDASE"/>
    <property type="match status" value="1"/>
</dbReference>
<dbReference type="SUPFAM" id="SSF47203">
    <property type="entry name" value="Acyl-CoA dehydrogenase C-terminal domain-like"/>
    <property type="match status" value="1"/>
</dbReference>
<sequence length="451" mass="49486">MDRLRVLSAHLEPTAARGAANEDGTGVQRRDVRAVEEYEGFPQAQTMVIFPPAVSDVFRFDDLLSAEERGIRNRTRAFMEKEIAPVIADFWERAEFPHHLIPRLATLGLGGATLTGYGCPGQSMLGAAMGVTEVARVDGSISTFFLVHNSLAVLTIGLLGSEEQKRELLPHMAQLQLIGAWGLTEPSNGSDASALTTTARKVDGGWVLNGRKRWIGNATFADVICIWARNTDTKQVNCFIVRKGAKGLRTEKIQNKISLRCVQNADIYLDNCFVADSARLPGVNSFKDTNKVLAISRIMVAWQPVGLAMGVYDMCARYVRERRQFGAPLGAFQLVQERLSRMLGDVQAMFLMAWRLSVLHEQGKMTHEAASMAKAWTTLRGREVVALGRELLGGNGIVADFLVAKAFCDMEAYYTYEGTYDVNVLVAGRGITSSAAFRAPPPRQANAQVQA</sequence>
<evidence type="ECO:0000259" key="6">
    <source>
        <dbReference type="Pfam" id="PF00441"/>
    </source>
</evidence>
<evidence type="ECO:0000256" key="5">
    <source>
        <dbReference type="RuleBase" id="RU362125"/>
    </source>
</evidence>
<dbReference type="SUPFAM" id="SSF56645">
    <property type="entry name" value="Acyl-CoA dehydrogenase NM domain-like"/>
    <property type="match status" value="1"/>
</dbReference>
<dbReference type="Gene3D" id="1.10.540.10">
    <property type="entry name" value="Acyl-CoA dehydrogenase/oxidase, N-terminal domain"/>
    <property type="match status" value="1"/>
</dbReference>
<organism evidence="9 10">
    <name type="scientific">Elliptochloris bilobata</name>
    <dbReference type="NCBI Taxonomy" id="381761"/>
    <lineage>
        <taxon>Eukaryota</taxon>
        <taxon>Viridiplantae</taxon>
        <taxon>Chlorophyta</taxon>
        <taxon>core chlorophytes</taxon>
        <taxon>Trebouxiophyceae</taxon>
        <taxon>Trebouxiophyceae incertae sedis</taxon>
        <taxon>Elliptochloris clade</taxon>
        <taxon>Elliptochloris</taxon>
    </lineage>
</organism>
<dbReference type="Pfam" id="PF02771">
    <property type="entry name" value="Acyl-CoA_dh_N"/>
    <property type="match status" value="1"/>
</dbReference>
<keyword evidence="10" id="KW-1185">Reference proteome</keyword>
<dbReference type="InterPro" id="IPR036250">
    <property type="entry name" value="AcylCo_DH-like_C"/>
</dbReference>
<dbReference type="Proteomes" id="UP001445335">
    <property type="component" value="Unassembled WGS sequence"/>
</dbReference>
<dbReference type="InterPro" id="IPR009075">
    <property type="entry name" value="AcylCo_DH/oxidase_C"/>
</dbReference>
<feature type="domain" description="Acyl-CoA dehydrogenase/oxidase C-terminal" evidence="6">
    <location>
        <begin position="289"/>
        <end position="430"/>
    </location>
</feature>
<evidence type="ECO:0000256" key="1">
    <source>
        <dbReference type="ARBA" id="ARBA00001974"/>
    </source>
</evidence>
<gene>
    <name evidence="9" type="ORF">WJX81_003664</name>
</gene>
<accession>A0AAW1QHV5</accession>
<evidence type="ECO:0000256" key="2">
    <source>
        <dbReference type="ARBA" id="ARBA00009347"/>
    </source>
</evidence>
<dbReference type="EMBL" id="JALJOU010000111">
    <property type="protein sequence ID" value="KAK9820949.1"/>
    <property type="molecule type" value="Genomic_DNA"/>
</dbReference>
<proteinExistence type="inferred from homology"/>
<dbReference type="PANTHER" id="PTHR43188:SF1">
    <property type="entry name" value="ACYL-COA DEHYDROGENASE"/>
    <property type="match status" value="1"/>
</dbReference>
<dbReference type="InterPro" id="IPR009100">
    <property type="entry name" value="AcylCoA_DH/oxidase_NM_dom_sf"/>
</dbReference>
<evidence type="ECO:0000256" key="4">
    <source>
        <dbReference type="ARBA" id="ARBA00022827"/>
    </source>
</evidence>
<dbReference type="PROSITE" id="PS00072">
    <property type="entry name" value="ACYL_COA_DH_1"/>
    <property type="match status" value="1"/>
</dbReference>
<evidence type="ECO:0000313" key="9">
    <source>
        <dbReference type="EMBL" id="KAK9820949.1"/>
    </source>
</evidence>
<feature type="domain" description="Acyl-CoA dehydrogenase/oxidase N-terminal" evidence="8">
    <location>
        <begin position="66"/>
        <end position="174"/>
    </location>
</feature>
<keyword evidence="3 5" id="KW-0285">Flavoprotein</keyword>
<dbReference type="GO" id="GO:0006635">
    <property type="term" value="P:fatty acid beta-oxidation"/>
    <property type="evidence" value="ECO:0007669"/>
    <property type="project" value="InterPro"/>
</dbReference>
<dbReference type="GO" id="GO:0050660">
    <property type="term" value="F:flavin adenine dinucleotide binding"/>
    <property type="evidence" value="ECO:0007669"/>
    <property type="project" value="InterPro"/>
</dbReference>
<dbReference type="AlphaFoldDB" id="A0AAW1QHV5"/>
<dbReference type="InterPro" id="IPR046373">
    <property type="entry name" value="Acyl-CoA_Oxase/DH_mid-dom_sf"/>
</dbReference>
<dbReference type="Pfam" id="PF02770">
    <property type="entry name" value="Acyl-CoA_dh_M"/>
    <property type="match status" value="1"/>
</dbReference>
<feature type="domain" description="Acyl-CoA oxidase/dehydrogenase middle" evidence="7">
    <location>
        <begin position="181"/>
        <end position="272"/>
    </location>
</feature>
<dbReference type="GO" id="GO:0005777">
    <property type="term" value="C:peroxisome"/>
    <property type="evidence" value="ECO:0007669"/>
    <property type="project" value="TreeGrafter"/>
</dbReference>
<comment type="cofactor">
    <cofactor evidence="1 5">
        <name>FAD</name>
        <dbReference type="ChEBI" id="CHEBI:57692"/>
    </cofactor>
</comment>
<keyword evidence="4 5" id="KW-0274">FAD</keyword>
<evidence type="ECO:0000256" key="3">
    <source>
        <dbReference type="ARBA" id="ARBA00022630"/>
    </source>
</evidence>
<comment type="similarity">
    <text evidence="2 5">Belongs to the acyl-CoA dehydrogenase family.</text>
</comment>
<evidence type="ECO:0000259" key="8">
    <source>
        <dbReference type="Pfam" id="PF02771"/>
    </source>
</evidence>
<dbReference type="PROSITE" id="PS00073">
    <property type="entry name" value="ACYL_COA_DH_2"/>
    <property type="match status" value="1"/>
</dbReference>
<dbReference type="Pfam" id="PF00441">
    <property type="entry name" value="Acyl-CoA_dh_1"/>
    <property type="match status" value="1"/>
</dbReference>
<dbReference type="InterPro" id="IPR045008">
    <property type="entry name" value="ACX4-like"/>
</dbReference>
<evidence type="ECO:0008006" key="11">
    <source>
        <dbReference type="Google" id="ProtNLM"/>
    </source>
</evidence>
<dbReference type="InterPro" id="IPR013786">
    <property type="entry name" value="AcylCoA_DH/ox_N"/>
</dbReference>
<dbReference type="Gene3D" id="2.40.110.10">
    <property type="entry name" value="Butyryl-CoA Dehydrogenase, subunit A, domain 2"/>
    <property type="match status" value="1"/>
</dbReference>
<reference evidence="9 10" key="1">
    <citation type="journal article" date="2024" name="Nat. Commun.">
        <title>Phylogenomics reveals the evolutionary origins of lichenization in chlorophyte algae.</title>
        <authorList>
            <person name="Puginier C."/>
            <person name="Libourel C."/>
            <person name="Otte J."/>
            <person name="Skaloud P."/>
            <person name="Haon M."/>
            <person name="Grisel S."/>
            <person name="Petersen M."/>
            <person name="Berrin J.G."/>
            <person name="Delaux P.M."/>
            <person name="Dal Grande F."/>
            <person name="Keller J."/>
        </authorList>
    </citation>
    <scope>NUCLEOTIDE SEQUENCE [LARGE SCALE GENOMIC DNA]</scope>
    <source>
        <strain evidence="9 10">SAG 245.80</strain>
    </source>
</reference>
<dbReference type="Gene3D" id="1.20.140.10">
    <property type="entry name" value="Butyryl-CoA Dehydrogenase, subunit A, domain 3"/>
    <property type="match status" value="1"/>
</dbReference>
<dbReference type="InterPro" id="IPR037069">
    <property type="entry name" value="AcylCoA_DH/ox_N_sf"/>
</dbReference>